<protein>
    <submittedName>
        <fullName evidence="2">Major capsid protein</fullName>
    </submittedName>
</protein>
<dbReference type="EMBL" id="KY775453">
    <property type="protein sequence ID" value="ARQ96299.1"/>
    <property type="molecule type" value="Genomic_DNA"/>
</dbReference>
<reference evidence="2" key="1">
    <citation type="submission" date="2017-03" db="EMBL/GenBank/DDBJ databases">
        <authorList>
            <person name="Afonso C.L."/>
            <person name="Miller P.J."/>
            <person name="Scott M.A."/>
            <person name="Spackman E."/>
            <person name="Goraichik I."/>
            <person name="Dimitrov K.M."/>
            <person name="Suarez D.L."/>
            <person name="Swayne D.E."/>
        </authorList>
    </citation>
    <scope>NUCLEOTIDE SEQUENCE</scope>
</reference>
<accession>A0A240FFX9</accession>
<evidence type="ECO:0000256" key="1">
    <source>
        <dbReference type="SAM" id="Coils"/>
    </source>
</evidence>
<organism evidence="2">
    <name type="scientific">Salmonella phage Stp1</name>
    <dbReference type="NCBI Taxonomy" id="1971233"/>
    <lineage>
        <taxon>Viruses</taxon>
        <taxon>Duplodnaviria</taxon>
        <taxon>Heunggongvirae</taxon>
        <taxon>Uroviricota</taxon>
        <taxon>Caudoviricetes</taxon>
        <taxon>Demerecviridae</taxon>
        <taxon>Markadamsvirinae</taxon>
        <taxon>Tequintavirus</taxon>
    </lineage>
</organism>
<name>A0A240FFX9_9CAUD</name>
<sequence length="209" mass="23442">MTIDINKLKEELGLGDLAKSLEGLTAAQKAAEAERMRKEQEEKELARMNDLVSKAVGEDRQKLEQALELVKSLDEKSKKSAELFAQTVEKQQETIVGLQDEIKSLLAAREGRSFVGNSVAKALYGTQEAFEDEVEKLVLLSYMMEKDVFETEHGKAHVKAVNTSSSVQVSSENYETIFSTRILRDLQKELEMLVHMVLTILLVAKLKVL</sequence>
<feature type="coiled-coil region" evidence="1">
    <location>
        <begin position="21"/>
        <end position="58"/>
    </location>
</feature>
<evidence type="ECO:0000313" key="2">
    <source>
        <dbReference type="EMBL" id="ARQ96299.1"/>
    </source>
</evidence>
<proteinExistence type="predicted"/>
<keyword evidence="1" id="KW-0175">Coiled coil</keyword>